<dbReference type="PANTHER" id="PTHR30514">
    <property type="entry name" value="GLUCOKINASE"/>
    <property type="match status" value="1"/>
</dbReference>
<keyword evidence="3" id="KW-0804">Transcription</keyword>
<dbReference type="AlphaFoldDB" id="A0A7G9RZJ8"/>
<dbReference type="Proteomes" id="UP000515928">
    <property type="component" value="Chromosome"/>
</dbReference>
<dbReference type="RefSeq" id="WP_187534141.1">
    <property type="nucleotide sequence ID" value="NZ_CBCSHU010000014.1"/>
</dbReference>
<keyword evidence="1" id="KW-0805">Transcription regulation</keyword>
<evidence type="ECO:0000313" key="7">
    <source>
        <dbReference type="Proteomes" id="UP000515928"/>
    </source>
</evidence>
<evidence type="ECO:0000256" key="2">
    <source>
        <dbReference type="ARBA" id="ARBA00023125"/>
    </source>
</evidence>
<feature type="domain" description="SIS" evidence="5">
    <location>
        <begin position="120"/>
        <end position="260"/>
    </location>
</feature>
<evidence type="ECO:0000259" key="4">
    <source>
        <dbReference type="PROSITE" id="PS51071"/>
    </source>
</evidence>
<dbReference type="GO" id="GO:0097367">
    <property type="term" value="F:carbohydrate derivative binding"/>
    <property type="evidence" value="ECO:0007669"/>
    <property type="project" value="InterPro"/>
</dbReference>
<dbReference type="PROSITE" id="PS51071">
    <property type="entry name" value="HTH_RPIR"/>
    <property type="match status" value="1"/>
</dbReference>
<dbReference type="GO" id="GO:0003700">
    <property type="term" value="F:DNA-binding transcription factor activity"/>
    <property type="evidence" value="ECO:0007669"/>
    <property type="project" value="InterPro"/>
</dbReference>
<dbReference type="InterPro" id="IPR035472">
    <property type="entry name" value="RpiR-like_SIS"/>
</dbReference>
<feature type="domain" description="HTH rpiR-type" evidence="4">
    <location>
        <begin position="5"/>
        <end position="81"/>
    </location>
</feature>
<dbReference type="SUPFAM" id="SSF53697">
    <property type="entry name" value="SIS domain"/>
    <property type="match status" value="1"/>
</dbReference>
<dbReference type="Gene3D" id="1.10.10.10">
    <property type="entry name" value="Winged helix-like DNA-binding domain superfamily/Winged helix DNA-binding domain"/>
    <property type="match status" value="1"/>
</dbReference>
<accession>A0A7G9RZJ8</accession>
<dbReference type="Pfam" id="PF01418">
    <property type="entry name" value="HTH_6"/>
    <property type="match status" value="1"/>
</dbReference>
<dbReference type="GO" id="GO:0003677">
    <property type="term" value="F:DNA binding"/>
    <property type="evidence" value="ECO:0007669"/>
    <property type="project" value="UniProtKB-KW"/>
</dbReference>
<sequence length="261" mass="29392">MDIEYGLFEVLENPITELTATEAVLVNFILEHPRDVLDMTIQELALSNDTSPSAVTRLCKKLNIKNFKNFKIYLSQSLERERIQNNKIVAETSIYGKFFQDIEQSLENTLAVLDEEKMKVVNKLIHDSETIYVYGIGFSREIADSIFKKWNILGKSVIVIPDRDTGIISVSNSSTKCLFIGISNGGNSIDVTYVMDAALERGLQTVAITNYKNSKMSQRADHMLYSGGGPVLPNFASYAVYSQLFAIDMLYLDYVNTYTES</sequence>
<dbReference type="KEGG" id="eio:H9L01_01220"/>
<evidence type="ECO:0000259" key="5">
    <source>
        <dbReference type="PROSITE" id="PS51464"/>
    </source>
</evidence>
<dbReference type="InterPro" id="IPR036388">
    <property type="entry name" value="WH-like_DNA-bd_sf"/>
</dbReference>
<dbReference type="InterPro" id="IPR001347">
    <property type="entry name" value="SIS_dom"/>
</dbReference>
<keyword evidence="7" id="KW-1185">Reference proteome</keyword>
<dbReference type="GO" id="GO:1901135">
    <property type="term" value="P:carbohydrate derivative metabolic process"/>
    <property type="evidence" value="ECO:0007669"/>
    <property type="project" value="InterPro"/>
</dbReference>
<dbReference type="PROSITE" id="PS51464">
    <property type="entry name" value="SIS"/>
    <property type="match status" value="1"/>
</dbReference>
<dbReference type="PANTHER" id="PTHR30514:SF1">
    <property type="entry name" value="HTH-TYPE TRANSCRIPTIONAL REGULATOR HEXR-RELATED"/>
    <property type="match status" value="1"/>
</dbReference>
<dbReference type="InterPro" id="IPR047640">
    <property type="entry name" value="RpiR-like"/>
</dbReference>
<protein>
    <submittedName>
        <fullName evidence="6">MurR/RpiR family transcriptional regulator</fullName>
    </submittedName>
</protein>
<dbReference type="InterPro" id="IPR009057">
    <property type="entry name" value="Homeodomain-like_sf"/>
</dbReference>
<name>A0A7G9RZJ8_9FIRM</name>
<organism evidence="6 7">
    <name type="scientific">Erysipelothrix inopinata</name>
    <dbReference type="NCBI Taxonomy" id="225084"/>
    <lineage>
        <taxon>Bacteria</taxon>
        <taxon>Bacillati</taxon>
        <taxon>Bacillota</taxon>
        <taxon>Erysipelotrichia</taxon>
        <taxon>Erysipelotrichales</taxon>
        <taxon>Erysipelotrichaceae</taxon>
        <taxon>Erysipelothrix</taxon>
    </lineage>
</organism>
<dbReference type="EMBL" id="CP060715">
    <property type="protein sequence ID" value="QNN61023.1"/>
    <property type="molecule type" value="Genomic_DNA"/>
</dbReference>
<evidence type="ECO:0000256" key="3">
    <source>
        <dbReference type="ARBA" id="ARBA00023163"/>
    </source>
</evidence>
<dbReference type="SUPFAM" id="SSF46689">
    <property type="entry name" value="Homeodomain-like"/>
    <property type="match status" value="1"/>
</dbReference>
<proteinExistence type="predicted"/>
<dbReference type="Gene3D" id="3.40.50.10490">
    <property type="entry name" value="Glucose-6-phosphate isomerase like protein, domain 1"/>
    <property type="match status" value="1"/>
</dbReference>
<evidence type="ECO:0000313" key="6">
    <source>
        <dbReference type="EMBL" id="QNN61023.1"/>
    </source>
</evidence>
<dbReference type="CDD" id="cd05013">
    <property type="entry name" value="SIS_RpiR"/>
    <property type="match status" value="1"/>
</dbReference>
<gene>
    <name evidence="6" type="ORF">H9L01_01220</name>
</gene>
<dbReference type="InterPro" id="IPR046348">
    <property type="entry name" value="SIS_dom_sf"/>
</dbReference>
<evidence type="ECO:0000256" key="1">
    <source>
        <dbReference type="ARBA" id="ARBA00023015"/>
    </source>
</evidence>
<dbReference type="InterPro" id="IPR000281">
    <property type="entry name" value="HTH_RpiR"/>
</dbReference>
<dbReference type="Pfam" id="PF01380">
    <property type="entry name" value="SIS"/>
    <property type="match status" value="1"/>
</dbReference>
<reference evidence="6 7" key="1">
    <citation type="submission" date="2020-08" db="EMBL/GenBank/DDBJ databases">
        <title>Genome sequence of Erysipelothrix inopinata DSM 15511T.</title>
        <authorList>
            <person name="Hyun D.-W."/>
            <person name="Bae J.-W."/>
        </authorList>
    </citation>
    <scope>NUCLEOTIDE SEQUENCE [LARGE SCALE GENOMIC DNA]</scope>
    <source>
        <strain evidence="6 7">DSM 15511</strain>
    </source>
</reference>
<keyword evidence="2" id="KW-0238">DNA-binding</keyword>